<dbReference type="Proteomes" id="UP001266305">
    <property type="component" value="Unassembled WGS sequence"/>
</dbReference>
<reference evidence="2 3" key="1">
    <citation type="submission" date="2023-05" db="EMBL/GenBank/DDBJ databases">
        <title>B98-5 Cell Line De Novo Hybrid Assembly: An Optical Mapping Approach.</title>
        <authorList>
            <person name="Kananen K."/>
            <person name="Auerbach J.A."/>
            <person name="Kautto E."/>
            <person name="Blachly J.S."/>
        </authorList>
    </citation>
    <scope>NUCLEOTIDE SEQUENCE [LARGE SCALE GENOMIC DNA]</scope>
    <source>
        <strain evidence="2">B95-8</strain>
        <tissue evidence="2">Cell line</tissue>
    </source>
</reference>
<evidence type="ECO:0000313" key="2">
    <source>
        <dbReference type="EMBL" id="KAK2081712.1"/>
    </source>
</evidence>
<comment type="caution">
    <text evidence="2">The sequence shown here is derived from an EMBL/GenBank/DDBJ whole genome shotgun (WGS) entry which is preliminary data.</text>
</comment>
<gene>
    <name evidence="2" type="ORF">P7K49_039976</name>
</gene>
<evidence type="ECO:0000313" key="3">
    <source>
        <dbReference type="Proteomes" id="UP001266305"/>
    </source>
</evidence>
<organism evidence="2 3">
    <name type="scientific">Saguinus oedipus</name>
    <name type="common">Cotton-top tamarin</name>
    <name type="synonym">Oedipomidas oedipus</name>
    <dbReference type="NCBI Taxonomy" id="9490"/>
    <lineage>
        <taxon>Eukaryota</taxon>
        <taxon>Metazoa</taxon>
        <taxon>Chordata</taxon>
        <taxon>Craniata</taxon>
        <taxon>Vertebrata</taxon>
        <taxon>Euteleostomi</taxon>
        <taxon>Mammalia</taxon>
        <taxon>Eutheria</taxon>
        <taxon>Euarchontoglires</taxon>
        <taxon>Primates</taxon>
        <taxon>Haplorrhini</taxon>
        <taxon>Platyrrhini</taxon>
        <taxon>Cebidae</taxon>
        <taxon>Callitrichinae</taxon>
        <taxon>Saguinus</taxon>
    </lineage>
</organism>
<protein>
    <submittedName>
        <fullName evidence="2">Uncharacterized protein</fullName>
    </submittedName>
</protein>
<accession>A0ABQ9TBX4</accession>
<feature type="compositionally biased region" description="Basic and acidic residues" evidence="1">
    <location>
        <begin position="30"/>
        <end position="40"/>
    </location>
</feature>
<sequence>SGFLLESATSGSAFQSSKHQSVGEPVPFTVHEELPRRGDSKTAVPATRVTLATRGPPPLEIF</sequence>
<feature type="compositionally biased region" description="Polar residues" evidence="1">
    <location>
        <begin position="7"/>
        <end position="20"/>
    </location>
</feature>
<name>A0ABQ9TBX4_SAGOE</name>
<proteinExistence type="predicted"/>
<feature type="non-terminal residue" evidence="2">
    <location>
        <position position="62"/>
    </location>
</feature>
<dbReference type="EMBL" id="JASSZA010000124">
    <property type="protein sequence ID" value="KAK2081712.1"/>
    <property type="molecule type" value="Genomic_DNA"/>
</dbReference>
<feature type="region of interest" description="Disordered" evidence="1">
    <location>
        <begin position="1"/>
        <end position="62"/>
    </location>
</feature>
<keyword evidence="3" id="KW-1185">Reference proteome</keyword>
<feature type="non-terminal residue" evidence="2">
    <location>
        <position position="1"/>
    </location>
</feature>
<evidence type="ECO:0000256" key="1">
    <source>
        <dbReference type="SAM" id="MobiDB-lite"/>
    </source>
</evidence>